<evidence type="ECO:0000313" key="1">
    <source>
        <dbReference type="EMBL" id="VAW87557.1"/>
    </source>
</evidence>
<gene>
    <name evidence="1" type="ORF">MNBD_GAMMA18-2197</name>
</gene>
<reference evidence="1" key="1">
    <citation type="submission" date="2018-06" db="EMBL/GenBank/DDBJ databases">
        <authorList>
            <person name="Zhirakovskaya E."/>
        </authorList>
    </citation>
    <scope>NUCLEOTIDE SEQUENCE</scope>
</reference>
<organism evidence="1">
    <name type="scientific">hydrothermal vent metagenome</name>
    <dbReference type="NCBI Taxonomy" id="652676"/>
    <lineage>
        <taxon>unclassified sequences</taxon>
        <taxon>metagenomes</taxon>
        <taxon>ecological metagenomes</taxon>
    </lineage>
</organism>
<proteinExistence type="predicted"/>
<name>A0A3B0ZJS3_9ZZZZ</name>
<dbReference type="EMBL" id="UOFP01000189">
    <property type="protein sequence ID" value="VAW87557.1"/>
    <property type="molecule type" value="Genomic_DNA"/>
</dbReference>
<dbReference type="AlphaFoldDB" id="A0A3B0ZJS3"/>
<protein>
    <submittedName>
        <fullName evidence="1">Uncharacterized protein</fullName>
    </submittedName>
</protein>
<sequence length="51" mass="5518">MVLAISTETSVTEEPREGKLHARICAGGQATGIPTVTINTLERRKYGNFSL</sequence>
<accession>A0A3B0ZJS3</accession>